<protein>
    <submittedName>
        <fullName evidence="3">Uncharacterized protein</fullName>
    </submittedName>
</protein>
<feature type="compositionally biased region" description="Polar residues" evidence="1">
    <location>
        <begin position="20"/>
        <end position="38"/>
    </location>
</feature>
<name>A0ABP8MH34_9BACT</name>
<evidence type="ECO:0000256" key="1">
    <source>
        <dbReference type="SAM" id="MobiDB-lite"/>
    </source>
</evidence>
<accession>A0ABP8MH34</accession>
<dbReference type="EMBL" id="BAABGA010000018">
    <property type="protein sequence ID" value="GAA4450342.1"/>
    <property type="molecule type" value="Genomic_DNA"/>
</dbReference>
<evidence type="ECO:0000313" key="4">
    <source>
        <dbReference type="Proteomes" id="UP001500840"/>
    </source>
</evidence>
<dbReference type="RefSeq" id="WP_345321023.1">
    <property type="nucleotide sequence ID" value="NZ_BAABGA010000018.1"/>
</dbReference>
<sequence>MFRSSLALSLLTAMFAADASPTSAAPQTHSGSTPSQALNVPAEEPSEDQKIVNEARRSLGRELRNL</sequence>
<feature type="region of interest" description="Disordered" evidence="1">
    <location>
        <begin position="19"/>
        <end position="66"/>
    </location>
</feature>
<proteinExistence type="predicted"/>
<keyword evidence="2" id="KW-0732">Signal</keyword>
<evidence type="ECO:0000313" key="3">
    <source>
        <dbReference type="EMBL" id="GAA4450342.1"/>
    </source>
</evidence>
<evidence type="ECO:0000256" key="2">
    <source>
        <dbReference type="SAM" id="SignalP"/>
    </source>
</evidence>
<feature type="compositionally biased region" description="Basic and acidic residues" evidence="1">
    <location>
        <begin position="47"/>
        <end position="66"/>
    </location>
</feature>
<reference evidence="4" key="1">
    <citation type="journal article" date="2019" name="Int. J. Syst. Evol. Microbiol.">
        <title>The Global Catalogue of Microorganisms (GCM) 10K type strain sequencing project: providing services to taxonomists for standard genome sequencing and annotation.</title>
        <authorList>
            <consortium name="The Broad Institute Genomics Platform"/>
            <consortium name="The Broad Institute Genome Sequencing Center for Infectious Disease"/>
            <person name="Wu L."/>
            <person name="Ma J."/>
        </authorList>
    </citation>
    <scope>NUCLEOTIDE SEQUENCE [LARGE SCALE GENOMIC DNA]</scope>
    <source>
        <strain evidence="4">JCM 17759</strain>
    </source>
</reference>
<keyword evidence="4" id="KW-1185">Reference proteome</keyword>
<gene>
    <name evidence="3" type="ORF">GCM10023156_16530</name>
</gene>
<dbReference type="Proteomes" id="UP001500840">
    <property type="component" value="Unassembled WGS sequence"/>
</dbReference>
<feature type="signal peptide" evidence="2">
    <location>
        <begin position="1"/>
        <end position="19"/>
    </location>
</feature>
<organism evidence="3 4">
    <name type="scientific">Novipirellula rosea</name>
    <dbReference type="NCBI Taxonomy" id="1031540"/>
    <lineage>
        <taxon>Bacteria</taxon>
        <taxon>Pseudomonadati</taxon>
        <taxon>Planctomycetota</taxon>
        <taxon>Planctomycetia</taxon>
        <taxon>Pirellulales</taxon>
        <taxon>Pirellulaceae</taxon>
        <taxon>Novipirellula</taxon>
    </lineage>
</organism>
<feature type="chain" id="PRO_5045040296" evidence="2">
    <location>
        <begin position="20"/>
        <end position="66"/>
    </location>
</feature>
<comment type="caution">
    <text evidence="3">The sequence shown here is derived from an EMBL/GenBank/DDBJ whole genome shotgun (WGS) entry which is preliminary data.</text>
</comment>